<protein>
    <submittedName>
        <fullName evidence="2">Uncharacterized protein</fullName>
    </submittedName>
</protein>
<dbReference type="Proteomes" id="UP000076722">
    <property type="component" value="Unassembled WGS sequence"/>
</dbReference>
<proteinExistence type="predicted"/>
<dbReference type="EMBL" id="KV419394">
    <property type="protein sequence ID" value="KZS98879.1"/>
    <property type="molecule type" value="Genomic_DNA"/>
</dbReference>
<keyword evidence="3" id="KW-1185">Reference proteome</keyword>
<feature type="region of interest" description="Disordered" evidence="1">
    <location>
        <begin position="28"/>
        <end position="51"/>
    </location>
</feature>
<evidence type="ECO:0000313" key="3">
    <source>
        <dbReference type="Proteomes" id="UP000076722"/>
    </source>
</evidence>
<name>A0A165AEI8_9AGAM</name>
<gene>
    <name evidence="2" type="ORF">SISNIDRAFT_3049</name>
</gene>
<sequence length="96" mass="10482">MVSSSRRLGPLALLCTWEQASISLLTSSAMSSSSQSGNISQPLRISRDRDQINCQPSLSAAGRREGQYFQNLVKEARALARKKSTNVPNKSRSSRA</sequence>
<evidence type="ECO:0000256" key="1">
    <source>
        <dbReference type="SAM" id="MobiDB-lite"/>
    </source>
</evidence>
<evidence type="ECO:0000313" key="2">
    <source>
        <dbReference type="EMBL" id="KZS98879.1"/>
    </source>
</evidence>
<organism evidence="2 3">
    <name type="scientific">Sistotremastrum niveocremeum HHB9708</name>
    <dbReference type="NCBI Taxonomy" id="1314777"/>
    <lineage>
        <taxon>Eukaryota</taxon>
        <taxon>Fungi</taxon>
        <taxon>Dikarya</taxon>
        <taxon>Basidiomycota</taxon>
        <taxon>Agaricomycotina</taxon>
        <taxon>Agaricomycetes</taxon>
        <taxon>Sistotremastrales</taxon>
        <taxon>Sistotremastraceae</taxon>
        <taxon>Sertulicium</taxon>
        <taxon>Sertulicium niveocremeum</taxon>
    </lineage>
</organism>
<accession>A0A165AEI8</accession>
<reference evidence="2 3" key="1">
    <citation type="journal article" date="2016" name="Mol. Biol. Evol.">
        <title>Comparative Genomics of Early-Diverging Mushroom-Forming Fungi Provides Insights into the Origins of Lignocellulose Decay Capabilities.</title>
        <authorList>
            <person name="Nagy L.G."/>
            <person name="Riley R."/>
            <person name="Tritt A."/>
            <person name="Adam C."/>
            <person name="Daum C."/>
            <person name="Floudas D."/>
            <person name="Sun H."/>
            <person name="Yadav J.S."/>
            <person name="Pangilinan J."/>
            <person name="Larsson K.H."/>
            <person name="Matsuura K."/>
            <person name="Barry K."/>
            <person name="Labutti K."/>
            <person name="Kuo R."/>
            <person name="Ohm R.A."/>
            <person name="Bhattacharya S.S."/>
            <person name="Shirouzu T."/>
            <person name="Yoshinaga Y."/>
            <person name="Martin F.M."/>
            <person name="Grigoriev I.V."/>
            <person name="Hibbett D.S."/>
        </authorList>
    </citation>
    <scope>NUCLEOTIDE SEQUENCE [LARGE SCALE GENOMIC DNA]</scope>
    <source>
        <strain evidence="2 3">HHB9708</strain>
    </source>
</reference>
<feature type="compositionally biased region" description="Low complexity" evidence="1">
    <location>
        <begin position="28"/>
        <end position="41"/>
    </location>
</feature>
<dbReference type="AlphaFoldDB" id="A0A165AEI8"/>